<protein>
    <recommendedName>
        <fullName evidence="1">Beta-lactamase-related domain-containing protein</fullName>
    </recommendedName>
</protein>
<keyword evidence="3" id="KW-1185">Reference proteome</keyword>
<organism evidence="2 3">
    <name type="scientific">Ophiocordyceps australis</name>
    <dbReference type="NCBI Taxonomy" id="1399860"/>
    <lineage>
        <taxon>Eukaryota</taxon>
        <taxon>Fungi</taxon>
        <taxon>Dikarya</taxon>
        <taxon>Ascomycota</taxon>
        <taxon>Pezizomycotina</taxon>
        <taxon>Sordariomycetes</taxon>
        <taxon>Hypocreomycetidae</taxon>
        <taxon>Hypocreales</taxon>
        <taxon>Ophiocordycipitaceae</taxon>
        <taxon>Ophiocordyceps</taxon>
    </lineage>
</organism>
<dbReference type="PANTHER" id="PTHR43319">
    <property type="entry name" value="BETA-LACTAMASE-RELATED"/>
    <property type="match status" value="1"/>
</dbReference>
<dbReference type="InterPro" id="IPR012338">
    <property type="entry name" value="Beta-lactam/transpept-like"/>
</dbReference>
<dbReference type="Gene3D" id="3.40.710.10">
    <property type="entry name" value="DD-peptidase/beta-lactamase superfamily"/>
    <property type="match status" value="1"/>
</dbReference>
<name>A0A2C5Y462_9HYPO</name>
<dbReference type="STRING" id="1399860.A0A2C5Y462"/>
<dbReference type="OrthoDB" id="5946976at2759"/>
<dbReference type="PANTHER" id="PTHR43319:SF3">
    <property type="entry name" value="BETA-LACTAMASE-RELATED DOMAIN-CONTAINING PROTEIN"/>
    <property type="match status" value="1"/>
</dbReference>
<evidence type="ECO:0000313" key="2">
    <source>
        <dbReference type="EMBL" id="PHH62210.1"/>
    </source>
</evidence>
<feature type="domain" description="Beta-lactamase-related" evidence="1">
    <location>
        <begin position="15"/>
        <end position="367"/>
    </location>
</feature>
<dbReference type="AlphaFoldDB" id="A0A2C5Y462"/>
<evidence type="ECO:0000313" key="3">
    <source>
        <dbReference type="Proteomes" id="UP000226192"/>
    </source>
</evidence>
<evidence type="ECO:0000259" key="1">
    <source>
        <dbReference type="Pfam" id="PF00144"/>
    </source>
</evidence>
<dbReference type="Proteomes" id="UP000226192">
    <property type="component" value="Unassembled WGS sequence"/>
</dbReference>
<dbReference type="InterPro" id="IPR001466">
    <property type="entry name" value="Beta-lactam-related"/>
</dbReference>
<dbReference type="InterPro" id="IPR052907">
    <property type="entry name" value="Beta-lactamase/esterase"/>
</dbReference>
<sequence>MTSVSGTCDARFAKVRQLLDSFVSSGKEVGASIAVDLDGHSVVDLWAGYTDAGRLHAWQRDTISTVFSCTKLVTSLAALMLVDRGLLSLDDPVARYWPEFAAHGKEALLLRHVLAHSSGLPGWDEPMASSRHLYDFEEAAAKLARQAPWWQPGTAAGYQALTHGFLIGKLVRCVTGKTLRQFVDDEIAGPLAADFQIGARQQDWPRTADMVASPAAKKALAHLDPDSLISKCVFGFFSDLEEANTPASRSAELGASNGHANARSLVRILSALTLGGVVNGTRLLSQDTIDLVFEQQSHGRDLVLGIPIRYGVGFSLTPSALHPCLPEGRVCYWGGWGGSFVAMDLDRRLTIAYTMNYVDSGAGGNERGEAYGRAIYRAIGL</sequence>
<accession>A0A2C5Y462</accession>
<dbReference type="SUPFAM" id="SSF56601">
    <property type="entry name" value="beta-lactamase/transpeptidase-like"/>
    <property type="match status" value="1"/>
</dbReference>
<dbReference type="Pfam" id="PF00144">
    <property type="entry name" value="Beta-lactamase"/>
    <property type="match status" value="1"/>
</dbReference>
<reference evidence="2 3" key="1">
    <citation type="submission" date="2017-06" db="EMBL/GenBank/DDBJ databases">
        <title>Ant-infecting Ophiocordyceps genomes reveal a high diversity of potential behavioral manipulation genes and a possible major role for enterotoxins.</title>
        <authorList>
            <person name="De Bekker C."/>
            <person name="Evans H.C."/>
            <person name="Brachmann A."/>
            <person name="Hughes D.P."/>
        </authorList>
    </citation>
    <scope>NUCLEOTIDE SEQUENCE [LARGE SCALE GENOMIC DNA]</scope>
    <source>
        <strain evidence="2 3">Map64</strain>
    </source>
</reference>
<gene>
    <name evidence="2" type="ORF">CDD81_7337</name>
</gene>
<comment type="caution">
    <text evidence="2">The sequence shown here is derived from an EMBL/GenBank/DDBJ whole genome shotgun (WGS) entry which is preliminary data.</text>
</comment>
<dbReference type="EMBL" id="NJET01000078">
    <property type="protein sequence ID" value="PHH62210.1"/>
    <property type="molecule type" value="Genomic_DNA"/>
</dbReference>
<proteinExistence type="predicted"/>